<organism evidence="5 6">
    <name type="scientific">Spirulina subsalsa FACHB-351</name>
    <dbReference type="NCBI Taxonomy" id="234711"/>
    <lineage>
        <taxon>Bacteria</taxon>
        <taxon>Bacillati</taxon>
        <taxon>Cyanobacteriota</taxon>
        <taxon>Cyanophyceae</taxon>
        <taxon>Spirulinales</taxon>
        <taxon>Spirulinaceae</taxon>
        <taxon>Spirulina</taxon>
    </lineage>
</organism>
<dbReference type="PROSITE" id="PS50110">
    <property type="entry name" value="RESPONSE_REGULATORY"/>
    <property type="match status" value="1"/>
</dbReference>
<evidence type="ECO:0000259" key="4">
    <source>
        <dbReference type="PROSITE" id="PS50110"/>
    </source>
</evidence>
<accession>A0ABT3L438</accession>
<protein>
    <submittedName>
        <fullName evidence="5">Response regulator</fullName>
    </submittedName>
</protein>
<dbReference type="Pfam" id="PF00072">
    <property type="entry name" value="Response_reg"/>
    <property type="match status" value="1"/>
</dbReference>
<evidence type="ECO:0000313" key="5">
    <source>
        <dbReference type="EMBL" id="MCW6036240.1"/>
    </source>
</evidence>
<dbReference type="Proteomes" id="UP001526426">
    <property type="component" value="Unassembled WGS sequence"/>
</dbReference>
<feature type="modified residue" description="4-aspartylphosphate" evidence="3">
    <location>
        <position position="52"/>
    </location>
</feature>
<evidence type="ECO:0000256" key="1">
    <source>
        <dbReference type="ARBA" id="ARBA00022553"/>
    </source>
</evidence>
<sequence>MSQVLIIDQSPSFRQKLASLLQSCNCSVVEAEDGLEAQVKFAEHLPDLVITDTIVPSLNGYQFCTWLRNHPHWNQVPVVFCSNRNTEFDRMWGLKKGANAYVVKSAMSQELPPILAILLRSGMQVKQVA</sequence>
<keyword evidence="6" id="KW-1185">Reference proteome</keyword>
<keyword evidence="2" id="KW-0902">Two-component regulatory system</keyword>
<keyword evidence="1 3" id="KW-0597">Phosphoprotein</keyword>
<feature type="domain" description="Response regulatory" evidence="4">
    <location>
        <begin position="3"/>
        <end position="119"/>
    </location>
</feature>
<evidence type="ECO:0000313" key="6">
    <source>
        <dbReference type="Proteomes" id="UP001526426"/>
    </source>
</evidence>
<dbReference type="CDD" id="cd00156">
    <property type="entry name" value="REC"/>
    <property type="match status" value="1"/>
</dbReference>
<dbReference type="PANTHER" id="PTHR44591:SF14">
    <property type="entry name" value="PROTEIN PILG"/>
    <property type="match status" value="1"/>
</dbReference>
<dbReference type="InterPro" id="IPR050595">
    <property type="entry name" value="Bact_response_regulator"/>
</dbReference>
<dbReference type="InterPro" id="IPR001789">
    <property type="entry name" value="Sig_transdc_resp-reg_receiver"/>
</dbReference>
<comment type="caution">
    <text evidence="5">The sequence shown here is derived from an EMBL/GenBank/DDBJ whole genome shotgun (WGS) entry which is preliminary data.</text>
</comment>
<evidence type="ECO:0000256" key="2">
    <source>
        <dbReference type="ARBA" id="ARBA00023012"/>
    </source>
</evidence>
<dbReference type="RefSeq" id="WP_265263987.1">
    <property type="nucleotide sequence ID" value="NZ_JAIHOM010000031.1"/>
</dbReference>
<dbReference type="SMART" id="SM00448">
    <property type="entry name" value="REC"/>
    <property type="match status" value="1"/>
</dbReference>
<proteinExistence type="predicted"/>
<dbReference type="SUPFAM" id="SSF52172">
    <property type="entry name" value="CheY-like"/>
    <property type="match status" value="1"/>
</dbReference>
<reference evidence="5 6" key="1">
    <citation type="submission" date="2021-08" db="EMBL/GenBank/DDBJ databases">
        <title>Draft genome sequence of Spirulina subsalsa with high tolerance to salinity and hype-accumulation of phycocyanin.</title>
        <authorList>
            <person name="Pei H."/>
            <person name="Jiang L."/>
        </authorList>
    </citation>
    <scope>NUCLEOTIDE SEQUENCE [LARGE SCALE GENOMIC DNA]</scope>
    <source>
        <strain evidence="5 6">FACHB-351</strain>
    </source>
</reference>
<dbReference type="Gene3D" id="3.40.50.2300">
    <property type="match status" value="1"/>
</dbReference>
<gene>
    <name evidence="5" type="ORF">K4A83_08140</name>
</gene>
<dbReference type="InterPro" id="IPR011006">
    <property type="entry name" value="CheY-like_superfamily"/>
</dbReference>
<name>A0ABT3L438_9CYAN</name>
<evidence type="ECO:0000256" key="3">
    <source>
        <dbReference type="PROSITE-ProRule" id="PRU00169"/>
    </source>
</evidence>
<dbReference type="EMBL" id="JAIHOM010000031">
    <property type="protein sequence ID" value="MCW6036240.1"/>
    <property type="molecule type" value="Genomic_DNA"/>
</dbReference>
<dbReference type="PANTHER" id="PTHR44591">
    <property type="entry name" value="STRESS RESPONSE REGULATOR PROTEIN 1"/>
    <property type="match status" value="1"/>
</dbReference>